<proteinExistence type="inferred from homology"/>
<dbReference type="GO" id="GO:0005739">
    <property type="term" value="C:mitochondrion"/>
    <property type="evidence" value="ECO:0007669"/>
    <property type="project" value="TreeGrafter"/>
</dbReference>
<name>A0AAD7UHH6_9STRA</name>
<comment type="similarity">
    <text evidence="3">Belongs to the alternative oxidase family.</text>
</comment>
<evidence type="ECO:0000256" key="5">
    <source>
        <dbReference type="ARBA" id="ARBA00022660"/>
    </source>
</evidence>
<dbReference type="PANTHER" id="PTHR31803">
    <property type="entry name" value="ALTERNATIVE OXIDASE"/>
    <property type="match status" value="1"/>
</dbReference>
<comment type="subcellular location">
    <subcellularLocation>
        <location evidence="2">Membrane</location>
    </subcellularLocation>
</comment>
<keyword evidence="8" id="KW-0249">Electron transport</keyword>
<evidence type="ECO:0000256" key="11">
    <source>
        <dbReference type="ARBA" id="ARBA00023004"/>
    </source>
</evidence>
<evidence type="ECO:0000256" key="7">
    <source>
        <dbReference type="ARBA" id="ARBA00022723"/>
    </source>
</evidence>
<evidence type="ECO:0000256" key="10">
    <source>
        <dbReference type="ARBA" id="ARBA00023002"/>
    </source>
</evidence>
<dbReference type="GO" id="GO:0046872">
    <property type="term" value="F:metal ion binding"/>
    <property type="evidence" value="ECO:0007669"/>
    <property type="project" value="UniProtKB-KW"/>
</dbReference>
<evidence type="ECO:0008006" key="15">
    <source>
        <dbReference type="Google" id="ProtNLM"/>
    </source>
</evidence>
<dbReference type="AlphaFoldDB" id="A0AAD7UHH6"/>
<dbReference type="GO" id="GO:0010230">
    <property type="term" value="P:alternative respiration"/>
    <property type="evidence" value="ECO:0007669"/>
    <property type="project" value="TreeGrafter"/>
</dbReference>
<dbReference type="GO" id="GO:0009916">
    <property type="term" value="F:alternative oxidase activity"/>
    <property type="evidence" value="ECO:0007669"/>
    <property type="project" value="InterPro"/>
</dbReference>
<accession>A0AAD7UHH6</accession>
<keyword evidence="5" id="KW-0679">Respiratory chain</keyword>
<dbReference type="Gene3D" id="1.20.1260.140">
    <property type="entry name" value="Alternative oxidase"/>
    <property type="match status" value="1"/>
</dbReference>
<evidence type="ECO:0000256" key="2">
    <source>
        <dbReference type="ARBA" id="ARBA00004370"/>
    </source>
</evidence>
<dbReference type="PANTHER" id="PTHR31803:SF19">
    <property type="entry name" value="UBIQUINOL OXIDASE"/>
    <property type="match status" value="1"/>
</dbReference>
<dbReference type="InterPro" id="IPR038659">
    <property type="entry name" value="AOX_sf"/>
</dbReference>
<dbReference type="Pfam" id="PF01786">
    <property type="entry name" value="AOX"/>
    <property type="match status" value="1"/>
</dbReference>
<keyword evidence="7" id="KW-0479">Metal-binding</keyword>
<keyword evidence="10" id="KW-0560">Oxidoreductase</keyword>
<evidence type="ECO:0000313" key="13">
    <source>
        <dbReference type="EMBL" id="KAJ8605140.1"/>
    </source>
</evidence>
<keyword evidence="4" id="KW-0813">Transport</keyword>
<evidence type="ECO:0000256" key="4">
    <source>
        <dbReference type="ARBA" id="ARBA00022448"/>
    </source>
</evidence>
<dbReference type="Proteomes" id="UP001230188">
    <property type="component" value="Unassembled WGS sequence"/>
</dbReference>
<evidence type="ECO:0000256" key="12">
    <source>
        <dbReference type="ARBA" id="ARBA00023136"/>
    </source>
</evidence>
<evidence type="ECO:0000256" key="1">
    <source>
        <dbReference type="ARBA" id="ARBA00001962"/>
    </source>
</evidence>
<reference evidence="13" key="1">
    <citation type="submission" date="2023-01" db="EMBL/GenBank/DDBJ databases">
        <title>Metagenome sequencing of chrysophaentin producing Chrysophaeum taylorii.</title>
        <authorList>
            <person name="Davison J."/>
            <person name="Bewley C."/>
        </authorList>
    </citation>
    <scope>NUCLEOTIDE SEQUENCE</scope>
    <source>
        <strain evidence="13">NIES-1699</strain>
    </source>
</reference>
<evidence type="ECO:0000256" key="3">
    <source>
        <dbReference type="ARBA" id="ARBA00008388"/>
    </source>
</evidence>
<gene>
    <name evidence="13" type="ORF">CTAYLR_000473</name>
</gene>
<sequence>MFCLVSATVVIALEPNRPPPNVVSLIRQSLRVTPVSAPNVSFSLSNERVWRRERSRAQVDAPIVVKIPYFALCYGLDVVFDNRPIARFWFLESVARMPYFAYISMLHLYESCGFRPWASAKRVHFSQEYNEYHHLLIMEALGGSQRWGDRFLAYHSSIVYYWVLVALWLASPSVAYKFSELIEAHAVDTYGEFLDANEDKLRAIPAPRVAKEYYKTTLFRDFDIRQGLPDNRDCDTLYDVFANIRDDEMEHVCVAAACSETQVDPPSSSNFAAGVIPAAALIASIAFAKYFQAADDVAIVDDALPATVFDDFLTALLNILPFT</sequence>
<keyword evidence="6" id="KW-0812">Transmembrane</keyword>
<comment type="caution">
    <text evidence="13">The sequence shown here is derived from an EMBL/GenBank/DDBJ whole genome shotgun (WGS) entry which is preliminary data.</text>
</comment>
<keyword evidence="9" id="KW-1133">Transmembrane helix</keyword>
<dbReference type="InterPro" id="IPR002680">
    <property type="entry name" value="AOX"/>
</dbReference>
<comment type="cofactor">
    <cofactor evidence="1">
        <name>Fe cation</name>
        <dbReference type="ChEBI" id="CHEBI:24875"/>
    </cofactor>
</comment>
<evidence type="ECO:0000313" key="14">
    <source>
        <dbReference type="Proteomes" id="UP001230188"/>
    </source>
</evidence>
<evidence type="ECO:0000256" key="9">
    <source>
        <dbReference type="ARBA" id="ARBA00022989"/>
    </source>
</evidence>
<evidence type="ECO:0000256" key="8">
    <source>
        <dbReference type="ARBA" id="ARBA00022982"/>
    </source>
</evidence>
<protein>
    <recommendedName>
        <fullName evidence="15">Ubiquinol oxidase</fullName>
    </recommendedName>
</protein>
<keyword evidence="12" id="KW-0472">Membrane</keyword>
<dbReference type="EMBL" id="JAQMWT010000317">
    <property type="protein sequence ID" value="KAJ8605140.1"/>
    <property type="molecule type" value="Genomic_DNA"/>
</dbReference>
<keyword evidence="14" id="KW-1185">Reference proteome</keyword>
<keyword evidence="11" id="KW-0408">Iron</keyword>
<evidence type="ECO:0000256" key="6">
    <source>
        <dbReference type="ARBA" id="ARBA00022692"/>
    </source>
</evidence>
<dbReference type="GO" id="GO:0016020">
    <property type="term" value="C:membrane"/>
    <property type="evidence" value="ECO:0007669"/>
    <property type="project" value="UniProtKB-SubCell"/>
</dbReference>
<organism evidence="13 14">
    <name type="scientific">Chrysophaeum taylorii</name>
    <dbReference type="NCBI Taxonomy" id="2483200"/>
    <lineage>
        <taxon>Eukaryota</taxon>
        <taxon>Sar</taxon>
        <taxon>Stramenopiles</taxon>
        <taxon>Ochrophyta</taxon>
        <taxon>Pelagophyceae</taxon>
        <taxon>Pelagomonadales</taxon>
        <taxon>Pelagomonadaceae</taxon>
        <taxon>Chrysophaeum</taxon>
    </lineage>
</organism>